<proteinExistence type="predicted"/>
<protein>
    <submittedName>
        <fullName evidence="1">Uncharacterized protein</fullName>
    </submittedName>
</protein>
<feature type="non-terminal residue" evidence="1">
    <location>
        <position position="373"/>
    </location>
</feature>
<reference evidence="1 2" key="1">
    <citation type="journal article" date="2020" name="Biotechnol. Biofuels">
        <title>New insights from the biogas microbiome by comprehensive genome-resolved metagenomics of nearly 1600 species originating from multiple anaerobic digesters.</title>
        <authorList>
            <person name="Campanaro S."/>
            <person name="Treu L."/>
            <person name="Rodriguez-R L.M."/>
            <person name="Kovalovszki A."/>
            <person name="Ziels R.M."/>
            <person name="Maus I."/>
            <person name="Zhu X."/>
            <person name="Kougias P.G."/>
            <person name="Basile A."/>
            <person name="Luo G."/>
            <person name="Schluter A."/>
            <person name="Konstantinidis K.T."/>
            <person name="Angelidaki I."/>
        </authorList>
    </citation>
    <scope>NUCLEOTIDE SEQUENCE [LARGE SCALE GENOMIC DNA]</scope>
    <source>
        <strain evidence="1">AS23ysBPME_344</strain>
    </source>
</reference>
<dbReference type="Proteomes" id="UP000568696">
    <property type="component" value="Unassembled WGS sequence"/>
</dbReference>
<gene>
    <name evidence="1" type="ORF">GX356_07925</name>
</gene>
<dbReference type="EMBL" id="JAAYSN010000208">
    <property type="protein sequence ID" value="NLP39628.1"/>
    <property type="molecule type" value="Genomic_DNA"/>
</dbReference>
<sequence length="373" mass="40906">MGDLRPRRVVLAECWVAAGIDAPALTRDGLPVARAVKCLVDPLIVRPRLRPGLARPLLGADQATALTDLLRSHRTHLAHSSAWFPQLRAARRRARITDGNAQELYFPRAFELAGLHGAPGPDAAEICDEVIMEVHGEVSVRDLATLLDALPADPFPDWGHPGPAPDLAVIAAELWDLLDTGEELAESADLAHWGRAIRHTPGLVDAFLAAFAWEGPVEGVRLSAADPVPAPPVRGAEAGFVLDRSLEHRVRGALRRSREHADSAADLLAAEIHRAGEPLGLYDPWWRATFAAGIVLAAGLEPLQARRDFGPVLLRRIQSRLAKEAYVMHLRRLLVEGRAIDPRQEKVVDQLHAFWDPYLHRLWARLHGLDVLG</sequence>
<evidence type="ECO:0000313" key="1">
    <source>
        <dbReference type="EMBL" id="NLP39628.1"/>
    </source>
</evidence>
<comment type="caution">
    <text evidence="1">The sequence shown here is derived from an EMBL/GenBank/DDBJ whole genome shotgun (WGS) entry which is preliminary data.</text>
</comment>
<organism evidence="1 2">
    <name type="scientific">Corynebacterium pollutisoli</name>
    <dbReference type="NCBI Taxonomy" id="1610489"/>
    <lineage>
        <taxon>Bacteria</taxon>
        <taxon>Bacillati</taxon>
        <taxon>Actinomycetota</taxon>
        <taxon>Actinomycetes</taxon>
        <taxon>Mycobacteriales</taxon>
        <taxon>Corynebacteriaceae</taxon>
        <taxon>Corynebacterium</taxon>
    </lineage>
</organism>
<evidence type="ECO:0000313" key="2">
    <source>
        <dbReference type="Proteomes" id="UP000568696"/>
    </source>
</evidence>
<name>A0A7X8MWG9_9CORY</name>
<dbReference type="AlphaFoldDB" id="A0A7X8MWG9"/>
<accession>A0A7X8MWG9</accession>